<feature type="domain" description="DUF7587" evidence="1">
    <location>
        <begin position="39"/>
        <end position="214"/>
    </location>
</feature>
<evidence type="ECO:0000313" key="3">
    <source>
        <dbReference type="Proteomes" id="UP001163846"/>
    </source>
</evidence>
<gene>
    <name evidence="2" type="ORF">F5878DRAFT_105602</name>
</gene>
<protein>
    <recommendedName>
        <fullName evidence="1">DUF7587 domain-containing protein</fullName>
    </recommendedName>
</protein>
<dbReference type="Proteomes" id="UP001163846">
    <property type="component" value="Unassembled WGS sequence"/>
</dbReference>
<keyword evidence="3" id="KW-1185">Reference proteome</keyword>
<dbReference type="AlphaFoldDB" id="A0AA38PB92"/>
<accession>A0AA38PB92</accession>
<evidence type="ECO:0000259" key="1">
    <source>
        <dbReference type="Pfam" id="PF24494"/>
    </source>
</evidence>
<dbReference type="EMBL" id="MU806112">
    <property type="protein sequence ID" value="KAJ3839718.1"/>
    <property type="molecule type" value="Genomic_DNA"/>
</dbReference>
<evidence type="ECO:0000313" key="2">
    <source>
        <dbReference type="EMBL" id="KAJ3839718.1"/>
    </source>
</evidence>
<organism evidence="2 3">
    <name type="scientific">Lentinula raphanica</name>
    <dbReference type="NCBI Taxonomy" id="153919"/>
    <lineage>
        <taxon>Eukaryota</taxon>
        <taxon>Fungi</taxon>
        <taxon>Dikarya</taxon>
        <taxon>Basidiomycota</taxon>
        <taxon>Agaricomycotina</taxon>
        <taxon>Agaricomycetes</taxon>
        <taxon>Agaricomycetidae</taxon>
        <taxon>Agaricales</taxon>
        <taxon>Marasmiineae</taxon>
        <taxon>Omphalotaceae</taxon>
        <taxon>Lentinula</taxon>
    </lineage>
</organism>
<reference evidence="2" key="1">
    <citation type="submission" date="2022-08" db="EMBL/GenBank/DDBJ databases">
        <authorList>
            <consortium name="DOE Joint Genome Institute"/>
            <person name="Min B."/>
            <person name="Riley R."/>
            <person name="Sierra-Patev S."/>
            <person name="Naranjo-Ortiz M."/>
            <person name="Looney B."/>
            <person name="Konkel Z."/>
            <person name="Slot J.C."/>
            <person name="Sakamoto Y."/>
            <person name="Steenwyk J.L."/>
            <person name="Rokas A."/>
            <person name="Carro J."/>
            <person name="Camarero S."/>
            <person name="Ferreira P."/>
            <person name="Molpeceres G."/>
            <person name="Ruiz-Duenas F.J."/>
            <person name="Serrano A."/>
            <person name="Henrissat B."/>
            <person name="Drula E."/>
            <person name="Hughes K.W."/>
            <person name="Mata J.L."/>
            <person name="Ishikawa N.K."/>
            <person name="Vargas-Isla R."/>
            <person name="Ushijima S."/>
            <person name="Smith C.A."/>
            <person name="Ahrendt S."/>
            <person name="Andreopoulos W."/>
            <person name="He G."/>
            <person name="Labutti K."/>
            <person name="Lipzen A."/>
            <person name="Ng V."/>
            <person name="Sandor L."/>
            <person name="Barry K."/>
            <person name="Martinez A.T."/>
            <person name="Xiao Y."/>
            <person name="Gibbons J.G."/>
            <person name="Terashima K."/>
            <person name="Hibbett D.S."/>
            <person name="Grigoriev I.V."/>
        </authorList>
    </citation>
    <scope>NUCLEOTIDE SEQUENCE</scope>
    <source>
        <strain evidence="2">TFB9207</strain>
    </source>
</reference>
<comment type="caution">
    <text evidence="2">The sequence shown here is derived from an EMBL/GenBank/DDBJ whole genome shotgun (WGS) entry which is preliminary data.</text>
</comment>
<sequence length="432" mass="49774">MPPHTDRGFAYTADVPERSIFPDLQSLPRHQFRNMLTKTPFLFRVHDELSHVTYSLADGFIAREYVGESSKSILSRLDQDVPVDFDAYEVQYGVKAHIRNFFKAQTPSRACPWISTTPQWTWAIAEAIKRKRSYEVKVEDIKVSVIDVQRLLQFETETIAWNKRSIFYGMELLHLTGQIDDSRAREWTNHPQEVLVFGTIPASAVISTVSLESLGVPTLGTRPIQTSSPLPPWFFRDFAVSNGIVWRARRDAGWYSGSEGARSMLIQNFKLWAEDTHKHNDRDTTRLFSEIVSSAFDLAEFLVMPEREFQLAIKLAVSEARGVALRAESDALLDRFEQITLMDRPYDKSAVVSQKEPAVVEAFPHEELMAAVNEMWERLIKMTEIIARWGIERLDDTLSERLQVQIHHHAQRYTHKLDELELEVAWEVSLIL</sequence>
<dbReference type="InterPro" id="IPR056009">
    <property type="entry name" value="DUF7587"/>
</dbReference>
<name>A0AA38PB92_9AGAR</name>
<dbReference type="Pfam" id="PF24494">
    <property type="entry name" value="DUF7587"/>
    <property type="match status" value="1"/>
</dbReference>
<proteinExistence type="predicted"/>